<dbReference type="OrthoDB" id="7708870at2"/>
<gene>
    <name evidence="1" type="ORF">SAMN04488044_1227</name>
</gene>
<organism evidence="1 2">
    <name type="scientific">Cognatishimia maritima</name>
    <dbReference type="NCBI Taxonomy" id="870908"/>
    <lineage>
        <taxon>Bacteria</taxon>
        <taxon>Pseudomonadati</taxon>
        <taxon>Pseudomonadota</taxon>
        <taxon>Alphaproteobacteria</taxon>
        <taxon>Rhodobacterales</taxon>
        <taxon>Paracoccaceae</taxon>
        <taxon>Cognatishimia</taxon>
    </lineage>
</organism>
<reference evidence="2" key="1">
    <citation type="submission" date="2016-11" db="EMBL/GenBank/DDBJ databases">
        <authorList>
            <person name="Varghese N."/>
            <person name="Submissions S."/>
        </authorList>
    </citation>
    <scope>NUCLEOTIDE SEQUENCE [LARGE SCALE GENOMIC DNA]</scope>
    <source>
        <strain evidence="2">DSM 28223</strain>
    </source>
</reference>
<dbReference type="EMBL" id="FQWM01000001">
    <property type="protein sequence ID" value="SHG63016.1"/>
    <property type="molecule type" value="Genomic_DNA"/>
</dbReference>
<sequence length="93" mass="10324">MKHADESTSKIHYICQTYVEQKSGRNRQASLKIGKQFQYSTAAEAQNRAEREALSEDCAGADAYMIEEDPDSGEVGSPNFLVRLGNVPEIDDL</sequence>
<dbReference type="AlphaFoldDB" id="A0A1M5LDF9"/>
<name>A0A1M5LDF9_9RHOB</name>
<evidence type="ECO:0000313" key="1">
    <source>
        <dbReference type="EMBL" id="SHG63016.1"/>
    </source>
</evidence>
<protein>
    <submittedName>
        <fullName evidence="1">Uncharacterized protein</fullName>
    </submittedName>
</protein>
<dbReference type="RefSeq" id="WP_072791587.1">
    <property type="nucleotide sequence ID" value="NZ_FQWM01000001.1"/>
</dbReference>
<keyword evidence="2" id="KW-1185">Reference proteome</keyword>
<dbReference type="STRING" id="870908.SAMN04488044_1227"/>
<dbReference type="Proteomes" id="UP000184211">
    <property type="component" value="Unassembled WGS sequence"/>
</dbReference>
<accession>A0A1M5LDF9</accession>
<evidence type="ECO:0000313" key="2">
    <source>
        <dbReference type="Proteomes" id="UP000184211"/>
    </source>
</evidence>
<proteinExistence type="predicted"/>